<reference evidence="2 3" key="1">
    <citation type="submission" date="2020-02" db="EMBL/GenBank/DDBJ databases">
        <title>Draft genome sequence of Haematococcus lacustris strain NIES-144.</title>
        <authorList>
            <person name="Morimoto D."/>
            <person name="Nakagawa S."/>
            <person name="Yoshida T."/>
            <person name="Sawayama S."/>
        </authorList>
    </citation>
    <scope>NUCLEOTIDE SEQUENCE [LARGE SCALE GENOMIC DNA]</scope>
    <source>
        <strain evidence="2 3">NIES-144</strain>
    </source>
</reference>
<comment type="caution">
    <text evidence="2">The sequence shown here is derived from an EMBL/GenBank/DDBJ whole genome shotgun (WGS) entry which is preliminary data.</text>
</comment>
<proteinExistence type="predicted"/>
<feature type="region of interest" description="Disordered" evidence="1">
    <location>
        <begin position="1"/>
        <end position="67"/>
    </location>
</feature>
<evidence type="ECO:0000256" key="1">
    <source>
        <dbReference type="SAM" id="MobiDB-lite"/>
    </source>
</evidence>
<dbReference type="AlphaFoldDB" id="A0A699ZFJ8"/>
<accession>A0A699ZFJ8</accession>
<sequence>MKGNKRKSADEPKRARARVLGCQPAPQPSSSPPLQGQSARPDHGHSGNVSACHLQSLGHGVQGRQAP</sequence>
<protein>
    <submittedName>
        <fullName evidence="2">Uncharacterized protein</fullName>
    </submittedName>
</protein>
<name>A0A699ZFJ8_HAELA</name>
<evidence type="ECO:0000313" key="2">
    <source>
        <dbReference type="EMBL" id="GFH17684.1"/>
    </source>
</evidence>
<gene>
    <name evidence="2" type="ORF">HaLaN_14368</name>
</gene>
<evidence type="ECO:0000313" key="3">
    <source>
        <dbReference type="Proteomes" id="UP000485058"/>
    </source>
</evidence>
<organism evidence="2 3">
    <name type="scientific">Haematococcus lacustris</name>
    <name type="common">Green alga</name>
    <name type="synonym">Haematococcus pluvialis</name>
    <dbReference type="NCBI Taxonomy" id="44745"/>
    <lineage>
        <taxon>Eukaryota</taxon>
        <taxon>Viridiplantae</taxon>
        <taxon>Chlorophyta</taxon>
        <taxon>core chlorophytes</taxon>
        <taxon>Chlorophyceae</taxon>
        <taxon>CS clade</taxon>
        <taxon>Chlamydomonadales</taxon>
        <taxon>Haematococcaceae</taxon>
        <taxon>Haematococcus</taxon>
    </lineage>
</organism>
<dbReference type="EMBL" id="BLLF01001186">
    <property type="protein sequence ID" value="GFH17684.1"/>
    <property type="molecule type" value="Genomic_DNA"/>
</dbReference>
<keyword evidence="3" id="KW-1185">Reference proteome</keyword>
<dbReference type="Proteomes" id="UP000485058">
    <property type="component" value="Unassembled WGS sequence"/>
</dbReference>